<dbReference type="RefSeq" id="WP_344314210.1">
    <property type="nucleotide sequence ID" value="NZ_BAAANY010000032.1"/>
</dbReference>
<dbReference type="Gene3D" id="3.40.640.10">
    <property type="entry name" value="Type I PLP-dependent aspartate aminotransferase-like (Major domain)"/>
    <property type="match status" value="1"/>
</dbReference>
<name>A0ABP4URI9_9ACTN</name>
<gene>
    <name evidence="7" type="ORF">GCM10009765_67160</name>
</gene>
<dbReference type="InterPro" id="IPR002129">
    <property type="entry name" value="PyrdxlP-dep_de-COase"/>
</dbReference>
<dbReference type="Proteomes" id="UP001500618">
    <property type="component" value="Unassembled WGS sequence"/>
</dbReference>
<keyword evidence="3" id="KW-0210">Decarboxylase</keyword>
<comment type="cofactor">
    <cofactor evidence="1 6">
        <name>pyridoxal 5'-phosphate</name>
        <dbReference type="ChEBI" id="CHEBI:597326"/>
    </cofactor>
</comment>
<keyword evidence="5 6" id="KW-0456">Lyase</keyword>
<organism evidence="7 8">
    <name type="scientific">Fodinicola feengrottensis</name>
    <dbReference type="NCBI Taxonomy" id="435914"/>
    <lineage>
        <taxon>Bacteria</taxon>
        <taxon>Bacillati</taxon>
        <taxon>Actinomycetota</taxon>
        <taxon>Actinomycetes</taxon>
        <taxon>Mycobacteriales</taxon>
        <taxon>Fodinicola</taxon>
    </lineage>
</organism>
<dbReference type="PANTHER" id="PTHR45677:SF8">
    <property type="entry name" value="CYSTEINE SULFINIC ACID DECARBOXYLASE"/>
    <property type="match status" value="1"/>
</dbReference>
<keyword evidence="7" id="KW-0032">Aminotransferase</keyword>
<keyword evidence="8" id="KW-1185">Reference proteome</keyword>
<dbReference type="InterPro" id="IPR015421">
    <property type="entry name" value="PyrdxlP-dep_Trfase_major"/>
</dbReference>
<evidence type="ECO:0000313" key="7">
    <source>
        <dbReference type="EMBL" id="GAA1708173.1"/>
    </source>
</evidence>
<reference evidence="8" key="1">
    <citation type="journal article" date="2019" name="Int. J. Syst. Evol. Microbiol.">
        <title>The Global Catalogue of Microorganisms (GCM) 10K type strain sequencing project: providing services to taxonomists for standard genome sequencing and annotation.</title>
        <authorList>
            <consortium name="The Broad Institute Genomics Platform"/>
            <consortium name="The Broad Institute Genome Sequencing Center for Infectious Disease"/>
            <person name="Wu L."/>
            <person name="Ma J."/>
        </authorList>
    </citation>
    <scope>NUCLEOTIDE SEQUENCE [LARGE SCALE GENOMIC DNA]</scope>
    <source>
        <strain evidence="8">JCM 14718</strain>
    </source>
</reference>
<protein>
    <submittedName>
        <fullName evidence="7">Aminotransferase class V-fold PLP-dependent enzyme</fullName>
    </submittedName>
</protein>
<evidence type="ECO:0000256" key="6">
    <source>
        <dbReference type="RuleBase" id="RU000382"/>
    </source>
</evidence>
<accession>A0ABP4URI9</accession>
<comment type="caution">
    <text evidence="7">The sequence shown here is derived from an EMBL/GenBank/DDBJ whole genome shotgun (WGS) entry which is preliminary data.</text>
</comment>
<dbReference type="EMBL" id="BAAANY010000032">
    <property type="protein sequence ID" value="GAA1708173.1"/>
    <property type="molecule type" value="Genomic_DNA"/>
</dbReference>
<dbReference type="Gene3D" id="3.90.1150.170">
    <property type="match status" value="1"/>
</dbReference>
<keyword evidence="7" id="KW-0808">Transferase</keyword>
<evidence type="ECO:0000313" key="8">
    <source>
        <dbReference type="Proteomes" id="UP001500618"/>
    </source>
</evidence>
<dbReference type="Pfam" id="PF00282">
    <property type="entry name" value="Pyridoxal_deC"/>
    <property type="match status" value="1"/>
</dbReference>
<dbReference type="GO" id="GO:0008483">
    <property type="term" value="F:transaminase activity"/>
    <property type="evidence" value="ECO:0007669"/>
    <property type="project" value="UniProtKB-KW"/>
</dbReference>
<evidence type="ECO:0000256" key="5">
    <source>
        <dbReference type="ARBA" id="ARBA00023239"/>
    </source>
</evidence>
<dbReference type="InterPro" id="IPR015424">
    <property type="entry name" value="PyrdxlP-dep_Trfase"/>
</dbReference>
<dbReference type="SUPFAM" id="SSF53383">
    <property type="entry name" value="PLP-dependent transferases"/>
    <property type="match status" value="1"/>
</dbReference>
<keyword evidence="4 6" id="KW-0663">Pyridoxal phosphate</keyword>
<proteinExistence type="inferred from homology"/>
<dbReference type="InterPro" id="IPR015422">
    <property type="entry name" value="PyrdxlP-dep_Trfase_small"/>
</dbReference>
<comment type="similarity">
    <text evidence="2 6">Belongs to the group II decarboxylase family.</text>
</comment>
<evidence type="ECO:0000256" key="3">
    <source>
        <dbReference type="ARBA" id="ARBA00022793"/>
    </source>
</evidence>
<evidence type="ECO:0000256" key="1">
    <source>
        <dbReference type="ARBA" id="ARBA00001933"/>
    </source>
</evidence>
<evidence type="ECO:0000256" key="4">
    <source>
        <dbReference type="ARBA" id="ARBA00022898"/>
    </source>
</evidence>
<dbReference type="Gene3D" id="3.90.1150.10">
    <property type="entry name" value="Aspartate Aminotransferase, domain 1"/>
    <property type="match status" value="1"/>
</dbReference>
<evidence type="ECO:0000256" key="2">
    <source>
        <dbReference type="ARBA" id="ARBA00009533"/>
    </source>
</evidence>
<dbReference type="PANTHER" id="PTHR45677">
    <property type="entry name" value="GLUTAMATE DECARBOXYLASE-RELATED"/>
    <property type="match status" value="1"/>
</dbReference>
<sequence>MIADVNGGPVAPLAGTAGALAPLLAQVARALADGAQARGGPVPAGGPPAVEAAVRAVLGATAAPRDGVGADAALLDLTRVLAAGAADPADPACIAHLHCPPLAVAVAADVAVAALNQSMDSWDQAPAATVIEQEVIAALAELVGYDKEKAAGVMTGGGTESNLMGLLLARDARPGPVRVFCSPYAHFTIARNAMVLGLGPNAVTPVRTEADSRMDLAALRDALAASPERAVVVATAGTTDLGTIDPIDEIVSVAREFGAWVHVDAAYGGGALFSRRLSALLKGIDQADSVGLDLHKIGWQPAPAGVFLTRQRKSFAPLAMSAAYLNPVDDEEAGFPSLLGLSLRTTRRADAFRIAVTFRAFGLSTLGDFVDTCHQLTLSAAAAIAAAPRLELLAPPILTTVVFRYRAKSDVDKVNAALRRQLIVDGTAVVGRTERAGETWLKLTLLNPYATRTDLDRVLDAVVAAGEAQENK</sequence>